<gene>
    <name evidence="6" type="ORF">A3K87_22175</name>
</gene>
<accession>A0AA91DKY3</accession>
<dbReference type="InterPro" id="IPR029787">
    <property type="entry name" value="Nucleotide_cyclase"/>
</dbReference>
<dbReference type="Gene3D" id="3.30.70.270">
    <property type="match status" value="1"/>
</dbReference>
<evidence type="ECO:0000256" key="1">
    <source>
        <dbReference type="ARBA" id="ARBA00012528"/>
    </source>
</evidence>
<dbReference type="Gene3D" id="6.10.340.10">
    <property type="match status" value="1"/>
</dbReference>
<dbReference type="PROSITE" id="PS50887">
    <property type="entry name" value="GGDEF"/>
    <property type="match status" value="1"/>
</dbReference>
<dbReference type="InterPro" id="IPR050469">
    <property type="entry name" value="Diguanylate_Cyclase"/>
</dbReference>
<keyword evidence="3" id="KW-0472">Membrane</keyword>
<sequence length="574" mass="60946">MYTAHSANDDNHDTPSPARRKSWFRSFRTQVALGFGGLAAVLAVTLSLVLGSMFARKSEADESAVLRTIARNASKALADGLTSRTREIELLADSSTLWKDGLGAERVIQTISRTQALTPYSAWIGVVSPDGVVQASTGKLLLGANVAERPWFQEGLLGTHVGDVHAAKLLAALLPKGSDGGPQRFVDFAAPIRRDGQLIGVLGMHGSWEWTRSVVESLFPDDALARRLEVFVLDAKDHVIYASDAGFDRSADLGVQPSATGSSGVKFARESTGGEFLMATASVGATDGKIDLGWTVVAREPADVARAAARDGVRKALMLGLLCAGLAFVLGWLLAQRLTRPLRQIASVARDIGAGRLDTGIPTNAGSSEVKQLSLALAGMTAKLVSANAELEQRVKERTAALETANAELDRQARFDALTGLLNRHGMEERLQQVLAVSNPDTAPLGIVMIDIDHFKSVNDRFGHATGDLVLKAVAGLMKTRLRKSDIAARLGGEEFVLMLPGANAAEAMQAATELVRLVGDAFIDPVGHITISCGVSQMLRDEESVASALRRADKALYAAKSLGRNRAVAPPLP</sequence>
<evidence type="ECO:0000313" key="7">
    <source>
        <dbReference type="Proteomes" id="UP000077852"/>
    </source>
</evidence>
<dbReference type="PANTHER" id="PTHR45138:SF9">
    <property type="entry name" value="DIGUANYLATE CYCLASE DGCM-RELATED"/>
    <property type="match status" value="1"/>
</dbReference>
<dbReference type="SUPFAM" id="SSF55073">
    <property type="entry name" value="Nucleotide cyclase"/>
    <property type="match status" value="1"/>
</dbReference>
<dbReference type="Gene3D" id="3.30.450.20">
    <property type="entry name" value="PAS domain"/>
    <property type="match status" value="1"/>
</dbReference>
<feature type="transmembrane region" description="Helical" evidence="3">
    <location>
        <begin position="31"/>
        <end position="50"/>
    </location>
</feature>
<dbReference type="SUPFAM" id="SSF158472">
    <property type="entry name" value="HAMP domain-like"/>
    <property type="match status" value="1"/>
</dbReference>
<dbReference type="Pfam" id="PF00990">
    <property type="entry name" value="GGDEF"/>
    <property type="match status" value="1"/>
</dbReference>
<dbReference type="GO" id="GO:0016020">
    <property type="term" value="C:membrane"/>
    <property type="evidence" value="ECO:0007669"/>
    <property type="project" value="InterPro"/>
</dbReference>
<evidence type="ECO:0000256" key="2">
    <source>
        <dbReference type="ARBA" id="ARBA00034247"/>
    </source>
</evidence>
<dbReference type="SMART" id="SM00304">
    <property type="entry name" value="HAMP"/>
    <property type="match status" value="1"/>
</dbReference>
<keyword evidence="3" id="KW-0812">Transmembrane</keyword>
<evidence type="ECO:0000259" key="4">
    <source>
        <dbReference type="PROSITE" id="PS50885"/>
    </source>
</evidence>
<dbReference type="InterPro" id="IPR043128">
    <property type="entry name" value="Rev_trsase/Diguanyl_cyclase"/>
</dbReference>
<dbReference type="CDD" id="cd01949">
    <property type="entry name" value="GGDEF"/>
    <property type="match status" value="1"/>
</dbReference>
<comment type="catalytic activity">
    <reaction evidence="2">
        <text>2 GTP = 3',3'-c-di-GMP + 2 diphosphate</text>
        <dbReference type="Rhea" id="RHEA:24898"/>
        <dbReference type="ChEBI" id="CHEBI:33019"/>
        <dbReference type="ChEBI" id="CHEBI:37565"/>
        <dbReference type="ChEBI" id="CHEBI:58805"/>
        <dbReference type="EC" id="2.7.7.65"/>
    </reaction>
</comment>
<dbReference type="RefSeq" id="WP_081269465.1">
    <property type="nucleotide sequence ID" value="NZ_LVHG01000057.1"/>
</dbReference>
<dbReference type="PANTHER" id="PTHR45138">
    <property type="entry name" value="REGULATORY COMPONENTS OF SENSORY TRANSDUCTION SYSTEM"/>
    <property type="match status" value="1"/>
</dbReference>
<dbReference type="InterPro" id="IPR000160">
    <property type="entry name" value="GGDEF_dom"/>
</dbReference>
<dbReference type="PROSITE" id="PS50885">
    <property type="entry name" value="HAMP"/>
    <property type="match status" value="1"/>
</dbReference>
<dbReference type="CDD" id="cd06225">
    <property type="entry name" value="HAMP"/>
    <property type="match status" value="1"/>
</dbReference>
<dbReference type="Proteomes" id="UP000077852">
    <property type="component" value="Unassembled WGS sequence"/>
</dbReference>
<protein>
    <recommendedName>
        <fullName evidence="1">diguanylate cyclase</fullName>
        <ecNumber evidence="1">2.7.7.65</ecNumber>
    </recommendedName>
</protein>
<dbReference type="InterPro" id="IPR003660">
    <property type="entry name" value="HAMP_dom"/>
</dbReference>
<evidence type="ECO:0000259" key="5">
    <source>
        <dbReference type="PROSITE" id="PS50887"/>
    </source>
</evidence>
<feature type="transmembrane region" description="Helical" evidence="3">
    <location>
        <begin position="316"/>
        <end position="335"/>
    </location>
</feature>
<comment type="caution">
    <text evidence="6">The sequence shown here is derived from an EMBL/GenBank/DDBJ whole genome shotgun (WGS) entry which is preliminary data.</text>
</comment>
<evidence type="ECO:0000256" key="3">
    <source>
        <dbReference type="SAM" id="Phobius"/>
    </source>
</evidence>
<dbReference type="GO" id="GO:0007165">
    <property type="term" value="P:signal transduction"/>
    <property type="evidence" value="ECO:0007669"/>
    <property type="project" value="InterPro"/>
</dbReference>
<organism evidence="6 7">
    <name type="scientific">Variovorax paradoxus</name>
    <dbReference type="NCBI Taxonomy" id="34073"/>
    <lineage>
        <taxon>Bacteria</taxon>
        <taxon>Pseudomonadati</taxon>
        <taxon>Pseudomonadota</taxon>
        <taxon>Betaproteobacteria</taxon>
        <taxon>Burkholderiales</taxon>
        <taxon>Comamonadaceae</taxon>
        <taxon>Variovorax</taxon>
    </lineage>
</organism>
<dbReference type="EC" id="2.7.7.65" evidence="1"/>
<evidence type="ECO:0000313" key="6">
    <source>
        <dbReference type="EMBL" id="OAK61211.1"/>
    </source>
</evidence>
<reference evidence="6 7" key="1">
    <citation type="submission" date="2016-03" db="EMBL/GenBank/DDBJ databases">
        <title>Genome sequence of Variovorax paradoxus KB5.</title>
        <authorList>
            <person name="Jeong H."/>
            <person name="Hong C.E."/>
            <person name="Jo S.H."/>
            <person name="Park J.M."/>
        </authorList>
    </citation>
    <scope>NUCLEOTIDE SEQUENCE [LARGE SCALE GENOMIC DNA]</scope>
    <source>
        <strain evidence="6 7">KB5</strain>
    </source>
</reference>
<dbReference type="NCBIfam" id="TIGR00254">
    <property type="entry name" value="GGDEF"/>
    <property type="match status" value="1"/>
</dbReference>
<dbReference type="Pfam" id="PF00672">
    <property type="entry name" value="HAMP"/>
    <property type="match status" value="1"/>
</dbReference>
<keyword evidence="3" id="KW-1133">Transmembrane helix</keyword>
<feature type="domain" description="HAMP" evidence="4">
    <location>
        <begin position="336"/>
        <end position="389"/>
    </location>
</feature>
<dbReference type="AlphaFoldDB" id="A0AA91DKY3"/>
<feature type="domain" description="GGDEF" evidence="5">
    <location>
        <begin position="443"/>
        <end position="573"/>
    </location>
</feature>
<dbReference type="SMART" id="SM00267">
    <property type="entry name" value="GGDEF"/>
    <property type="match status" value="1"/>
</dbReference>
<dbReference type="GO" id="GO:0052621">
    <property type="term" value="F:diguanylate cyclase activity"/>
    <property type="evidence" value="ECO:0007669"/>
    <property type="project" value="UniProtKB-EC"/>
</dbReference>
<name>A0AA91DKY3_VARPD</name>
<dbReference type="EMBL" id="LVHG01000057">
    <property type="protein sequence ID" value="OAK61211.1"/>
    <property type="molecule type" value="Genomic_DNA"/>
</dbReference>
<dbReference type="FunFam" id="3.30.70.270:FF:000001">
    <property type="entry name" value="Diguanylate cyclase domain protein"/>
    <property type="match status" value="1"/>
</dbReference>
<proteinExistence type="predicted"/>